<name>A0A409YRE0_9AGAR</name>
<feature type="region of interest" description="Disordered" evidence="1">
    <location>
        <begin position="281"/>
        <end position="349"/>
    </location>
</feature>
<dbReference type="InParanoid" id="A0A409YRE0"/>
<feature type="region of interest" description="Disordered" evidence="1">
    <location>
        <begin position="410"/>
        <end position="447"/>
    </location>
</feature>
<evidence type="ECO:0000313" key="2">
    <source>
        <dbReference type="EMBL" id="PPR05570.1"/>
    </source>
</evidence>
<dbReference type="OrthoDB" id="3226552at2759"/>
<proteinExistence type="predicted"/>
<feature type="region of interest" description="Disordered" evidence="1">
    <location>
        <begin position="109"/>
        <end position="172"/>
    </location>
</feature>
<gene>
    <name evidence="2" type="ORF">CVT24_003236</name>
</gene>
<reference evidence="2 3" key="1">
    <citation type="journal article" date="2018" name="Evol. Lett.">
        <title>Horizontal gene cluster transfer increased hallucinogenic mushroom diversity.</title>
        <authorList>
            <person name="Reynolds H.T."/>
            <person name="Vijayakumar V."/>
            <person name="Gluck-Thaler E."/>
            <person name="Korotkin H.B."/>
            <person name="Matheny P.B."/>
            <person name="Slot J.C."/>
        </authorList>
    </citation>
    <scope>NUCLEOTIDE SEQUENCE [LARGE SCALE GENOMIC DNA]</scope>
    <source>
        <strain evidence="2 3">2629</strain>
    </source>
</reference>
<feature type="compositionally biased region" description="Basic and acidic residues" evidence="1">
    <location>
        <begin position="423"/>
        <end position="437"/>
    </location>
</feature>
<feature type="region of interest" description="Disordered" evidence="1">
    <location>
        <begin position="209"/>
        <end position="237"/>
    </location>
</feature>
<evidence type="ECO:0000313" key="3">
    <source>
        <dbReference type="Proteomes" id="UP000284842"/>
    </source>
</evidence>
<accession>A0A409YRE0</accession>
<dbReference type="AlphaFoldDB" id="A0A409YRE0"/>
<evidence type="ECO:0000256" key="1">
    <source>
        <dbReference type="SAM" id="MobiDB-lite"/>
    </source>
</evidence>
<feature type="compositionally biased region" description="Polar residues" evidence="1">
    <location>
        <begin position="156"/>
        <end position="172"/>
    </location>
</feature>
<organism evidence="2 3">
    <name type="scientific">Panaeolus cyanescens</name>
    <dbReference type="NCBI Taxonomy" id="181874"/>
    <lineage>
        <taxon>Eukaryota</taxon>
        <taxon>Fungi</taxon>
        <taxon>Dikarya</taxon>
        <taxon>Basidiomycota</taxon>
        <taxon>Agaricomycotina</taxon>
        <taxon>Agaricomycetes</taxon>
        <taxon>Agaricomycetidae</taxon>
        <taxon>Agaricales</taxon>
        <taxon>Agaricineae</taxon>
        <taxon>Galeropsidaceae</taxon>
        <taxon>Panaeolus</taxon>
    </lineage>
</organism>
<feature type="compositionally biased region" description="Polar residues" evidence="1">
    <location>
        <begin position="317"/>
        <end position="329"/>
    </location>
</feature>
<dbReference type="Proteomes" id="UP000284842">
    <property type="component" value="Unassembled WGS sequence"/>
</dbReference>
<comment type="caution">
    <text evidence="2">The sequence shown here is derived from an EMBL/GenBank/DDBJ whole genome shotgun (WGS) entry which is preliminary data.</text>
</comment>
<feature type="compositionally biased region" description="Basic residues" evidence="1">
    <location>
        <begin position="126"/>
        <end position="150"/>
    </location>
</feature>
<keyword evidence="3" id="KW-1185">Reference proteome</keyword>
<protein>
    <submittedName>
        <fullName evidence="2">Uncharacterized protein</fullName>
    </submittedName>
</protein>
<dbReference type="EMBL" id="NHTK01000790">
    <property type="protein sequence ID" value="PPR05570.1"/>
    <property type="molecule type" value="Genomic_DNA"/>
</dbReference>
<feature type="compositionally biased region" description="Basic and acidic residues" evidence="1">
    <location>
        <begin position="289"/>
        <end position="302"/>
    </location>
</feature>
<sequence length="521" mass="57026">MSTGWEGVDIHLEANSQSLSLQSASLLTLTPNDTVQRSESASVWSLPSPHDNVNINVNVNYHRPSNPVPPTPTSHSHTHSYGYGYGYTPSHRPSLNSSTYLQIIHDHAHILQPPPPPPVPAPQRTRNAHQPHPHPHTHTHTQHVHHHQYQHHPSQLRPTRTSSSLCPPLTRTSSTLGGLDVYHIGLPTKTTHLRQPVYSVLEFEMDTADVEGGSGSGAKAQGQGQGQGTGREDLGKRLRIDSINFGIARGSKVSLPWTTIETPNTEEMEENEKARVRARMGKRLKKRTKSEARIGGEERGGVADKGTMEGLSKGRNKGTTKCNDDQQVQHPDASVTPKRTTTTPLQRHLTSRLQTTLTPTATAKPKCKSSTIPLTAYLYPTPRLPVPSSRADSKGTTAARALDVNGEKPRVVRRNPSTRGRAGRIDETRSKSHRCEKPTLTPAHDPRPVVDLAHHDHPGVSPSISVPPKTPTDMTSTGFCQPMFLNLFRFVGTGDDGEAKERMGEWVVVDAGRLAGRVESV</sequence>
<feature type="compositionally biased region" description="Pro residues" evidence="1">
    <location>
        <begin position="112"/>
        <end position="121"/>
    </location>
</feature>